<protein>
    <recommendedName>
        <fullName evidence="3">Ribosome maturation factor RimP</fullName>
    </recommendedName>
</protein>
<dbReference type="GO" id="GO:0006412">
    <property type="term" value="P:translation"/>
    <property type="evidence" value="ECO:0007669"/>
    <property type="project" value="TreeGrafter"/>
</dbReference>
<dbReference type="SUPFAM" id="SSF75420">
    <property type="entry name" value="YhbC-like, N-terminal domain"/>
    <property type="match status" value="1"/>
</dbReference>
<dbReference type="Gene3D" id="3.30.300.70">
    <property type="entry name" value="RimP-like superfamily, N-terminal"/>
    <property type="match status" value="1"/>
</dbReference>
<proteinExistence type="inferred from homology"/>
<dbReference type="GO" id="GO:0000028">
    <property type="term" value="P:ribosomal small subunit assembly"/>
    <property type="evidence" value="ECO:0007669"/>
    <property type="project" value="TreeGrafter"/>
</dbReference>
<evidence type="ECO:0000259" key="6">
    <source>
        <dbReference type="Pfam" id="PF17384"/>
    </source>
</evidence>
<dbReference type="InterPro" id="IPR028998">
    <property type="entry name" value="RimP_C"/>
</dbReference>
<comment type="subcellular location">
    <subcellularLocation>
        <location evidence="3">Cytoplasm</location>
    </subcellularLocation>
</comment>
<dbReference type="GO" id="GO:0005829">
    <property type="term" value="C:cytosol"/>
    <property type="evidence" value="ECO:0007669"/>
    <property type="project" value="TreeGrafter"/>
</dbReference>
<dbReference type="InterPro" id="IPR035956">
    <property type="entry name" value="RimP_N_sf"/>
</dbReference>
<dbReference type="Pfam" id="PF02576">
    <property type="entry name" value="RimP_N"/>
    <property type="match status" value="1"/>
</dbReference>
<evidence type="ECO:0000256" key="1">
    <source>
        <dbReference type="ARBA" id="ARBA00022490"/>
    </source>
</evidence>
<evidence type="ECO:0000256" key="4">
    <source>
        <dbReference type="SAM" id="MobiDB-lite"/>
    </source>
</evidence>
<evidence type="ECO:0000256" key="3">
    <source>
        <dbReference type="HAMAP-Rule" id="MF_01077"/>
    </source>
</evidence>
<dbReference type="InterPro" id="IPR036847">
    <property type="entry name" value="RimP_C_sf"/>
</dbReference>
<evidence type="ECO:0000313" key="7">
    <source>
        <dbReference type="EMBL" id="MBB1161577.1"/>
    </source>
</evidence>
<evidence type="ECO:0000259" key="5">
    <source>
        <dbReference type="Pfam" id="PF02576"/>
    </source>
</evidence>
<feature type="domain" description="Ribosome maturation factor RimP N-terminal" evidence="5">
    <location>
        <begin position="7"/>
        <end position="83"/>
    </location>
</feature>
<dbReference type="InterPro" id="IPR028989">
    <property type="entry name" value="RimP_N"/>
</dbReference>
<keyword evidence="8" id="KW-1185">Reference proteome</keyword>
<dbReference type="Proteomes" id="UP000586093">
    <property type="component" value="Unassembled WGS sequence"/>
</dbReference>
<feature type="region of interest" description="Disordered" evidence="4">
    <location>
        <begin position="161"/>
        <end position="181"/>
    </location>
</feature>
<evidence type="ECO:0000256" key="2">
    <source>
        <dbReference type="ARBA" id="ARBA00022517"/>
    </source>
</evidence>
<sequence length="181" mass="19927">MNGPVAIETTVTGLGYELVEIERAAQGLLRITIDRLPGRAYPSGGGEFITVEDCELVTRQLQYVLEVEGVDYHRLEVSSPGLDRPLKTDAHFARFAGEQVRITLKQPFQGRKHYEGRLAAAPGPEAGWELHFHDGKADQVLGFALAELREARLVPVIDFKGRKARGTPPPAPVQEHGGHEE</sequence>
<comment type="caution">
    <text evidence="7">The sequence shown here is derived from an EMBL/GenBank/DDBJ whole genome shotgun (WGS) entry which is preliminary data.</text>
</comment>
<reference evidence="7 8" key="1">
    <citation type="submission" date="2020-08" db="EMBL/GenBank/DDBJ databases">
        <title>Aquariorum lacteus gen. nov., sp. nov., a new member of the family Comamonadaceae, isolated from freshwater aquarium.</title>
        <authorList>
            <person name="Chun S.-J."/>
        </authorList>
    </citation>
    <scope>NUCLEOTIDE SEQUENCE [LARGE SCALE GENOMIC DNA]</scope>
    <source>
        <strain evidence="7 8">SJAQ100</strain>
    </source>
</reference>
<dbReference type="Gene3D" id="2.30.30.180">
    <property type="entry name" value="Ribosome maturation factor RimP, C-terminal domain"/>
    <property type="match status" value="1"/>
</dbReference>
<name>A0A839HGV1_9BURK</name>
<dbReference type="AlphaFoldDB" id="A0A839HGV1"/>
<dbReference type="PANTHER" id="PTHR33867:SF1">
    <property type="entry name" value="RIBOSOME MATURATION FACTOR RIMP"/>
    <property type="match status" value="1"/>
</dbReference>
<organism evidence="7 8">
    <name type="scientific">Aquariibacter albus</name>
    <dbReference type="NCBI Taxonomy" id="2759899"/>
    <lineage>
        <taxon>Bacteria</taxon>
        <taxon>Pseudomonadati</taxon>
        <taxon>Pseudomonadota</taxon>
        <taxon>Betaproteobacteria</taxon>
        <taxon>Burkholderiales</taxon>
        <taxon>Sphaerotilaceae</taxon>
        <taxon>Aquariibacter</taxon>
    </lineage>
</organism>
<dbReference type="EMBL" id="JACIVI010000001">
    <property type="protein sequence ID" value="MBB1161577.1"/>
    <property type="molecule type" value="Genomic_DNA"/>
</dbReference>
<keyword evidence="1 3" id="KW-0963">Cytoplasm</keyword>
<comment type="similarity">
    <text evidence="3">Belongs to the RimP family.</text>
</comment>
<dbReference type="RefSeq" id="WP_182662461.1">
    <property type="nucleotide sequence ID" value="NZ_JACIVI010000001.1"/>
</dbReference>
<feature type="domain" description="Ribosome maturation factor RimP C-terminal" evidence="6">
    <location>
        <begin position="86"/>
        <end position="155"/>
    </location>
</feature>
<gene>
    <name evidence="3 7" type="primary">rimP</name>
    <name evidence="7" type="ORF">H4F90_06245</name>
</gene>
<dbReference type="CDD" id="cd01734">
    <property type="entry name" value="YlxS_C"/>
    <property type="match status" value="1"/>
</dbReference>
<dbReference type="Pfam" id="PF17384">
    <property type="entry name" value="DUF150_C"/>
    <property type="match status" value="1"/>
</dbReference>
<evidence type="ECO:0000313" key="8">
    <source>
        <dbReference type="Proteomes" id="UP000586093"/>
    </source>
</evidence>
<accession>A0A839HGV1</accession>
<dbReference type="HAMAP" id="MF_01077">
    <property type="entry name" value="RimP"/>
    <property type="match status" value="1"/>
</dbReference>
<comment type="function">
    <text evidence="3">Required for maturation of 30S ribosomal subunits.</text>
</comment>
<dbReference type="InterPro" id="IPR003728">
    <property type="entry name" value="Ribosome_maturation_RimP"/>
</dbReference>
<dbReference type="SUPFAM" id="SSF74942">
    <property type="entry name" value="YhbC-like, C-terminal domain"/>
    <property type="match status" value="1"/>
</dbReference>
<dbReference type="NCBIfam" id="NF000929">
    <property type="entry name" value="PRK00092.2-1"/>
    <property type="match status" value="1"/>
</dbReference>
<dbReference type="PANTHER" id="PTHR33867">
    <property type="entry name" value="RIBOSOME MATURATION FACTOR RIMP"/>
    <property type="match status" value="1"/>
</dbReference>
<keyword evidence="2 3" id="KW-0690">Ribosome biogenesis</keyword>